<dbReference type="PROSITE" id="PS51257">
    <property type="entry name" value="PROKAR_LIPOPROTEIN"/>
    <property type="match status" value="1"/>
</dbReference>
<dbReference type="RefSeq" id="WP_036654568.1">
    <property type="nucleotide sequence ID" value="NZ_JQCR01000003.1"/>
</dbReference>
<dbReference type="OrthoDB" id="2661942at2"/>
<keyword evidence="4" id="KW-1185">Reference proteome</keyword>
<dbReference type="Proteomes" id="UP000029734">
    <property type="component" value="Unassembled WGS sequence"/>
</dbReference>
<protein>
    <recommendedName>
        <fullName evidence="5">Lipoprotein</fullName>
    </recommendedName>
</protein>
<dbReference type="EMBL" id="JQCR01000003">
    <property type="protein sequence ID" value="KGE16572.1"/>
    <property type="molecule type" value="Genomic_DNA"/>
</dbReference>
<comment type="caution">
    <text evidence="3">The sequence shown here is derived from an EMBL/GenBank/DDBJ whole genome shotgun (WGS) entry which is preliminary data.</text>
</comment>
<reference evidence="3 4" key="1">
    <citation type="submission" date="2014-08" db="EMBL/GenBank/DDBJ databases">
        <authorList>
            <person name="den Bakker H.C."/>
        </authorList>
    </citation>
    <scope>NUCLEOTIDE SEQUENCE [LARGE SCALE GENOMIC DNA]</scope>
    <source>
        <strain evidence="3 4">DSM 18334</strain>
    </source>
</reference>
<dbReference type="eggNOG" id="ENOG5032TJB">
    <property type="taxonomic scope" value="Bacteria"/>
</dbReference>
<keyword evidence="2" id="KW-0732">Signal</keyword>
<name>A0A098M4U6_9BACL</name>
<dbReference type="STRING" id="268407.PWYN_17810"/>
<evidence type="ECO:0000256" key="2">
    <source>
        <dbReference type="SAM" id="SignalP"/>
    </source>
</evidence>
<feature type="compositionally biased region" description="Low complexity" evidence="1">
    <location>
        <begin position="35"/>
        <end position="56"/>
    </location>
</feature>
<feature type="chain" id="PRO_5001945238" description="Lipoprotein" evidence="2">
    <location>
        <begin position="23"/>
        <end position="314"/>
    </location>
</feature>
<feature type="region of interest" description="Disordered" evidence="1">
    <location>
        <begin position="24"/>
        <end position="57"/>
    </location>
</feature>
<reference evidence="3 4" key="2">
    <citation type="submission" date="2014-10" db="EMBL/GenBank/DDBJ databases">
        <title>Comparative genomics of the Paenibacillus odorifer group.</title>
        <authorList>
            <person name="Tsai Y.-C."/>
            <person name="Martin N."/>
            <person name="Korlach J."/>
            <person name="Wiedmann M."/>
        </authorList>
    </citation>
    <scope>NUCLEOTIDE SEQUENCE [LARGE SCALE GENOMIC DNA]</scope>
    <source>
        <strain evidence="3 4">DSM 18334</strain>
    </source>
</reference>
<evidence type="ECO:0008006" key="5">
    <source>
        <dbReference type="Google" id="ProtNLM"/>
    </source>
</evidence>
<dbReference type="AlphaFoldDB" id="A0A098M4U6"/>
<evidence type="ECO:0000313" key="4">
    <source>
        <dbReference type="Proteomes" id="UP000029734"/>
    </source>
</evidence>
<sequence>MYKFTGIALILLLLLGCSDSGKNPNNNEQSPLPSPNAGSASASPELSASPEPTSSEQTEVYLDKGKLKAIFGFTDGEGKQLLVTGQNEGEEKLMVQLNSAIGENGNVLSIDFVKKQTVNELNNGRDTAQNFNNLDGYLFTIEEGKAAPDQTYYLVDRADFNTKSLLTIHSLNADEGSTEVEASVKKEITAAQQRDIEEIWKFADIPDKGQLFLVQFLKQEKNMLFSFVLIEGDQLTFMNYPATTEEEYSVWRVDDGGKISPDMFSILFAAETSAGMVLGLHWLGAEGVNSFLLEQVGDSFKEMGIEYSRYTSPL</sequence>
<accession>A0A098M4U6</accession>
<organism evidence="3 4">
    <name type="scientific">Paenibacillus wynnii</name>
    <dbReference type="NCBI Taxonomy" id="268407"/>
    <lineage>
        <taxon>Bacteria</taxon>
        <taxon>Bacillati</taxon>
        <taxon>Bacillota</taxon>
        <taxon>Bacilli</taxon>
        <taxon>Bacillales</taxon>
        <taxon>Paenibacillaceae</taxon>
        <taxon>Paenibacillus</taxon>
    </lineage>
</organism>
<evidence type="ECO:0000256" key="1">
    <source>
        <dbReference type="SAM" id="MobiDB-lite"/>
    </source>
</evidence>
<feature type="signal peptide" evidence="2">
    <location>
        <begin position="1"/>
        <end position="22"/>
    </location>
</feature>
<proteinExistence type="predicted"/>
<gene>
    <name evidence="3" type="ORF">PWYN_17810</name>
</gene>
<evidence type="ECO:0000313" key="3">
    <source>
        <dbReference type="EMBL" id="KGE16572.1"/>
    </source>
</evidence>